<dbReference type="Proteomes" id="UP000235728">
    <property type="component" value="Unassembled WGS sequence"/>
</dbReference>
<comment type="caution">
    <text evidence="1">The sequence shown here is derived from an EMBL/GenBank/DDBJ whole genome shotgun (WGS) entry which is preliminary data.</text>
</comment>
<reference evidence="1 2" key="1">
    <citation type="journal article" date="2016" name="Appl. Microbiol. Biotechnol.">
        <title>Characterization of T-DNA insertion mutants with decreased virulence in the entomopathogenic fungus Beauveria bassiana JEF-007.</title>
        <authorList>
            <person name="Kim S."/>
            <person name="Lee S.J."/>
            <person name="Nai Y.S."/>
            <person name="Yu J.S."/>
            <person name="Lee M.R."/>
            <person name="Yang Y.T."/>
            <person name="Kim J.S."/>
        </authorList>
    </citation>
    <scope>NUCLEOTIDE SEQUENCE [LARGE SCALE GENOMIC DNA]</scope>
    <source>
        <strain evidence="1 2">JEF-007</strain>
    </source>
</reference>
<dbReference type="Pfam" id="PF12520">
    <property type="entry name" value="DUF3723"/>
    <property type="match status" value="1"/>
</dbReference>
<proteinExistence type="predicted"/>
<dbReference type="AlphaFoldDB" id="A0A2N6NVP7"/>
<evidence type="ECO:0000313" key="2">
    <source>
        <dbReference type="Proteomes" id="UP000235728"/>
    </source>
</evidence>
<sequence>MHDKLLMFLDKLHGITSRQSGKLSSFFVQRSIYLAYFGQDLSISCDAMQTVPEENSIYGISMRVEPAAGEAFAGFPGYHTQMEVDGRVEDEY</sequence>
<protein>
    <submittedName>
        <fullName evidence="1">Uncharacterized protein</fullName>
    </submittedName>
</protein>
<dbReference type="InterPro" id="IPR022198">
    <property type="entry name" value="DUF3723"/>
</dbReference>
<dbReference type="EMBL" id="MRVG01000003">
    <property type="protein sequence ID" value="PMB71339.1"/>
    <property type="molecule type" value="Genomic_DNA"/>
</dbReference>
<organism evidence="1 2">
    <name type="scientific">Beauveria bassiana</name>
    <name type="common">White muscardine disease fungus</name>
    <name type="synonym">Tritirachium shiotae</name>
    <dbReference type="NCBI Taxonomy" id="176275"/>
    <lineage>
        <taxon>Eukaryota</taxon>
        <taxon>Fungi</taxon>
        <taxon>Dikarya</taxon>
        <taxon>Ascomycota</taxon>
        <taxon>Pezizomycotina</taxon>
        <taxon>Sordariomycetes</taxon>
        <taxon>Hypocreomycetidae</taxon>
        <taxon>Hypocreales</taxon>
        <taxon>Cordycipitaceae</taxon>
        <taxon>Beauveria</taxon>
    </lineage>
</organism>
<name>A0A2N6NVP7_BEABA</name>
<gene>
    <name evidence="1" type="ORF">BM221_003806</name>
</gene>
<evidence type="ECO:0000313" key="1">
    <source>
        <dbReference type="EMBL" id="PMB71339.1"/>
    </source>
</evidence>
<accession>A0A2N6NVP7</accession>